<dbReference type="NCBIfam" id="TIGR00589">
    <property type="entry name" value="ogt"/>
    <property type="match status" value="1"/>
</dbReference>
<protein>
    <recommendedName>
        <fullName evidence="4">Methylated-DNA--protein-cysteine methyltransferase</fullName>
        <ecNumber evidence="3">2.1.1.63</ecNumber>
    </recommendedName>
    <alternativeName>
        <fullName evidence="9">6-O-methylguanine-DNA methyltransferase</fullName>
    </alternativeName>
    <alternativeName>
        <fullName evidence="10">O-6-methylguanine-DNA-alkyltransferase</fullName>
    </alternativeName>
</protein>
<dbReference type="EC" id="2.1.1.63" evidence="3"/>
<keyword evidence="5 13" id="KW-0489">Methyltransferase</keyword>
<dbReference type="PROSITE" id="PS00374">
    <property type="entry name" value="MGMT"/>
    <property type="match status" value="1"/>
</dbReference>
<gene>
    <name evidence="13" type="ORF">FA10DRAFT_269925</name>
</gene>
<evidence type="ECO:0000256" key="5">
    <source>
        <dbReference type="ARBA" id="ARBA00022603"/>
    </source>
</evidence>
<proteinExistence type="inferred from homology"/>
<evidence type="ECO:0000256" key="11">
    <source>
        <dbReference type="ARBA" id="ARBA00049348"/>
    </source>
</evidence>
<evidence type="ECO:0000256" key="9">
    <source>
        <dbReference type="ARBA" id="ARBA00030795"/>
    </source>
</evidence>
<dbReference type="EMBL" id="KZ819642">
    <property type="protein sequence ID" value="PWN86819.1"/>
    <property type="molecule type" value="Genomic_DNA"/>
</dbReference>
<evidence type="ECO:0000313" key="13">
    <source>
        <dbReference type="EMBL" id="PWN86819.1"/>
    </source>
</evidence>
<reference evidence="13 14" key="1">
    <citation type="journal article" date="2018" name="Mol. Biol. Evol.">
        <title>Broad Genomic Sampling Reveals a Smut Pathogenic Ancestry of the Fungal Clade Ustilaginomycotina.</title>
        <authorList>
            <person name="Kijpornyongpan T."/>
            <person name="Mondo S.J."/>
            <person name="Barry K."/>
            <person name="Sandor L."/>
            <person name="Lee J."/>
            <person name="Lipzen A."/>
            <person name="Pangilinan J."/>
            <person name="LaButti K."/>
            <person name="Hainaut M."/>
            <person name="Henrissat B."/>
            <person name="Grigoriev I.V."/>
            <person name="Spatafora J.W."/>
            <person name="Aime M.C."/>
        </authorList>
    </citation>
    <scope>NUCLEOTIDE SEQUENCE [LARGE SCALE GENOMIC DNA]</scope>
    <source>
        <strain evidence="13 14">MCA 4198</strain>
    </source>
</reference>
<accession>A0A316YC54</accession>
<comment type="catalytic activity">
    <reaction evidence="1">
        <text>a 4-O-methyl-thymidine in DNA + L-cysteinyl-[protein] = a thymidine in DNA + S-methyl-L-cysteinyl-[protein]</text>
        <dbReference type="Rhea" id="RHEA:53428"/>
        <dbReference type="Rhea" id="RHEA-COMP:10131"/>
        <dbReference type="Rhea" id="RHEA-COMP:10132"/>
        <dbReference type="Rhea" id="RHEA-COMP:13555"/>
        <dbReference type="Rhea" id="RHEA-COMP:13556"/>
        <dbReference type="ChEBI" id="CHEBI:29950"/>
        <dbReference type="ChEBI" id="CHEBI:82612"/>
        <dbReference type="ChEBI" id="CHEBI:137386"/>
        <dbReference type="ChEBI" id="CHEBI:137387"/>
        <dbReference type="EC" id="2.1.1.63"/>
    </reaction>
</comment>
<dbReference type="SUPFAM" id="SSF46767">
    <property type="entry name" value="Methylated DNA-protein cysteine methyltransferase, C-terminal domain"/>
    <property type="match status" value="1"/>
</dbReference>
<evidence type="ECO:0000256" key="10">
    <source>
        <dbReference type="ARBA" id="ARBA00031621"/>
    </source>
</evidence>
<comment type="similarity">
    <text evidence="2">Belongs to the MGMT family.</text>
</comment>
<dbReference type="STRING" id="215250.A0A316YC54"/>
<dbReference type="InterPro" id="IPR036388">
    <property type="entry name" value="WH-like_DNA-bd_sf"/>
</dbReference>
<keyword evidence="8" id="KW-0234">DNA repair</keyword>
<organism evidence="13 14">
    <name type="scientific">Acaromyces ingoldii</name>
    <dbReference type="NCBI Taxonomy" id="215250"/>
    <lineage>
        <taxon>Eukaryota</taxon>
        <taxon>Fungi</taxon>
        <taxon>Dikarya</taxon>
        <taxon>Basidiomycota</taxon>
        <taxon>Ustilaginomycotina</taxon>
        <taxon>Exobasidiomycetes</taxon>
        <taxon>Exobasidiales</taxon>
        <taxon>Cryptobasidiaceae</taxon>
        <taxon>Acaromyces</taxon>
    </lineage>
</organism>
<dbReference type="GO" id="GO:0032259">
    <property type="term" value="P:methylation"/>
    <property type="evidence" value="ECO:0007669"/>
    <property type="project" value="UniProtKB-KW"/>
</dbReference>
<sequence length="190" mass="20912">MTEQGWTCCILLDPNVKSRARIEGGGGAAKSTVKGGQLKQVDLVEDLRQRFPTCEIHRELNGTAFDRIRRYIEDPSTMEEEEVTKLRKESVLYGTPFQIKVWLAMARIGKAKQATYGSLCRTLGLGTNSSRAVAQACGANPLTLLFPCHRVVGANGAVGGYHWGPCIKQKILEDERKTSAKLFRFAAPVS</sequence>
<dbReference type="CDD" id="cd06445">
    <property type="entry name" value="ATase"/>
    <property type="match status" value="1"/>
</dbReference>
<keyword evidence="14" id="KW-1185">Reference proteome</keyword>
<dbReference type="GO" id="GO:0006281">
    <property type="term" value="P:DNA repair"/>
    <property type="evidence" value="ECO:0007669"/>
    <property type="project" value="UniProtKB-KW"/>
</dbReference>
<evidence type="ECO:0000256" key="1">
    <source>
        <dbReference type="ARBA" id="ARBA00001286"/>
    </source>
</evidence>
<evidence type="ECO:0000256" key="6">
    <source>
        <dbReference type="ARBA" id="ARBA00022679"/>
    </source>
</evidence>
<evidence type="ECO:0000256" key="8">
    <source>
        <dbReference type="ARBA" id="ARBA00023204"/>
    </source>
</evidence>
<dbReference type="Pfam" id="PF01035">
    <property type="entry name" value="DNA_binding_1"/>
    <property type="match status" value="1"/>
</dbReference>
<keyword evidence="6 13" id="KW-0808">Transferase</keyword>
<evidence type="ECO:0000256" key="4">
    <source>
        <dbReference type="ARBA" id="ARBA00015377"/>
    </source>
</evidence>
<dbReference type="InterPro" id="IPR036217">
    <property type="entry name" value="MethylDNA_cys_MeTrfase_DNAb"/>
</dbReference>
<dbReference type="RefSeq" id="XP_025374017.1">
    <property type="nucleotide sequence ID" value="XM_025522933.1"/>
</dbReference>
<dbReference type="AlphaFoldDB" id="A0A316YC54"/>
<dbReference type="Gene3D" id="1.10.10.10">
    <property type="entry name" value="Winged helix-like DNA-binding domain superfamily/Winged helix DNA-binding domain"/>
    <property type="match status" value="1"/>
</dbReference>
<evidence type="ECO:0000259" key="12">
    <source>
        <dbReference type="Pfam" id="PF01035"/>
    </source>
</evidence>
<dbReference type="InterPro" id="IPR014048">
    <property type="entry name" value="MethylDNA_cys_MeTrfase_DNA-bd"/>
</dbReference>
<comment type="catalytic activity">
    <reaction evidence="11">
        <text>a 6-O-methyl-2'-deoxyguanosine in DNA + L-cysteinyl-[protein] = S-methyl-L-cysteinyl-[protein] + a 2'-deoxyguanosine in DNA</text>
        <dbReference type="Rhea" id="RHEA:24000"/>
        <dbReference type="Rhea" id="RHEA-COMP:10131"/>
        <dbReference type="Rhea" id="RHEA-COMP:10132"/>
        <dbReference type="Rhea" id="RHEA-COMP:11367"/>
        <dbReference type="Rhea" id="RHEA-COMP:11368"/>
        <dbReference type="ChEBI" id="CHEBI:29950"/>
        <dbReference type="ChEBI" id="CHEBI:82612"/>
        <dbReference type="ChEBI" id="CHEBI:85445"/>
        <dbReference type="ChEBI" id="CHEBI:85448"/>
        <dbReference type="EC" id="2.1.1.63"/>
    </reaction>
</comment>
<dbReference type="InParanoid" id="A0A316YC54"/>
<dbReference type="PANTHER" id="PTHR10815">
    <property type="entry name" value="METHYLATED-DNA--PROTEIN-CYSTEINE METHYLTRANSFERASE"/>
    <property type="match status" value="1"/>
</dbReference>
<dbReference type="GO" id="GO:0003908">
    <property type="term" value="F:methylated-DNA-[protein]-cysteine S-methyltransferase activity"/>
    <property type="evidence" value="ECO:0007669"/>
    <property type="project" value="UniProtKB-EC"/>
</dbReference>
<evidence type="ECO:0000256" key="3">
    <source>
        <dbReference type="ARBA" id="ARBA00011918"/>
    </source>
</evidence>
<dbReference type="PANTHER" id="PTHR10815:SF13">
    <property type="entry name" value="METHYLATED-DNA--PROTEIN-CYSTEINE METHYLTRANSFERASE"/>
    <property type="match status" value="1"/>
</dbReference>
<dbReference type="GeneID" id="37044849"/>
<evidence type="ECO:0000256" key="2">
    <source>
        <dbReference type="ARBA" id="ARBA00008711"/>
    </source>
</evidence>
<evidence type="ECO:0000313" key="14">
    <source>
        <dbReference type="Proteomes" id="UP000245768"/>
    </source>
</evidence>
<feature type="domain" description="Methylated-DNA-[protein]-cysteine S-methyltransferase DNA binding" evidence="12">
    <location>
        <begin position="96"/>
        <end position="176"/>
    </location>
</feature>
<dbReference type="InterPro" id="IPR001497">
    <property type="entry name" value="MethylDNA_cys_MeTrfase_AS"/>
</dbReference>
<dbReference type="Proteomes" id="UP000245768">
    <property type="component" value="Unassembled WGS sequence"/>
</dbReference>
<dbReference type="OrthoDB" id="1907495at2759"/>
<evidence type="ECO:0000256" key="7">
    <source>
        <dbReference type="ARBA" id="ARBA00022763"/>
    </source>
</evidence>
<name>A0A316YC54_9BASI</name>
<keyword evidence="7" id="KW-0227">DNA damage</keyword>